<keyword evidence="2" id="KW-0540">Nuclease</keyword>
<proteinExistence type="inferred from homology"/>
<keyword evidence="3" id="KW-0378">Hydrolase</keyword>
<dbReference type="SUPFAM" id="SSF53098">
    <property type="entry name" value="Ribonuclease H-like"/>
    <property type="match status" value="1"/>
</dbReference>
<comment type="similarity">
    <text evidence="1">Belongs to the oligoribonuclease family.</text>
</comment>
<dbReference type="Proteomes" id="UP000799444">
    <property type="component" value="Unassembled WGS sequence"/>
</dbReference>
<dbReference type="NCBIfam" id="NF003765">
    <property type="entry name" value="PRK05359.1"/>
    <property type="match status" value="1"/>
</dbReference>
<dbReference type="CDD" id="cd06135">
    <property type="entry name" value="Orn"/>
    <property type="match status" value="1"/>
</dbReference>
<dbReference type="GO" id="GO:0003676">
    <property type="term" value="F:nucleic acid binding"/>
    <property type="evidence" value="ECO:0007669"/>
    <property type="project" value="InterPro"/>
</dbReference>
<keyword evidence="7" id="KW-1185">Reference proteome</keyword>
<evidence type="ECO:0000256" key="1">
    <source>
        <dbReference type="ARBA" id="ARBA00009921"/>
    </source>
</evidence>
<evidence type="ECO:0000256" key="3">
    <source>
        <dbReference type="ARBA" id="ARBA00022801"/>
    </source>
</evidence>
<evidence type="ECO:0000259" key="5">
    <source>
        <dbReference type="SMART" id="SM00479"/>
    </source>
</evidence>
<dbReference type="GO" id="GO:0000175">
    <property type="term" value="F:3'-5'-RNA exonuclease activity"/>
    <property type="evidence" value="ECO:0007669"/>
    <property type="project" value="InterPro"/>
</dbReference>
<dbReference type="SMART" id="SM00479">
    <property type="entry name" value="EXOIII"/>
    <property type="match status" value="1"/>
</dbReference>
<dbReference type="FunFam" id="3.30.420.10:FF:000003">
    <property type="entry name" value="Oligoribonuclease"/>
    <property type="match status" value="1"/>
</dbReference>
<dbReference type="AlphaFoldDB" id="A0A9P4QKJ6"/>
<protein>
    <submittedName>
        <fullName evidence="6">Oligoribonuclease-like protein</fullName>
    </submittedName>
</protein>
<sequence length="186" mass="21007">MASTDPLVWIDCEMTGLDPDSDTIMSIACFITDAELNLYDDKGFEVVIHHEQEDLDRMGQWCTEQHGKSGLTQACLESTTSATQAATDLLAYIQNCVPRARVALLAGNSVHADKSFLAKPPYKAVVDYLHYRILDVSSIMEGARRWAPELVKGAPKKLKLHDAREDILESIQEARYYRDTLFWNNR</sequence>
<evidence type="ECO:0000256" key="2">
    <source>
        <dbReference type="ARBA" id="ARBA00022722"/>
    </source>
</evidence>
<dbReference type="GO" id="GO:0005739">
    <property type="term" value="C:mitochondrion"/>
    <property type="evidence" value="ECO:0007669"/>
    <property type="project" value="TreeGrafter"/>
</dbReference>
<reference evidence="6" key="1">
    <citation type="journal article" date="2020" name="Stud. Mycol.">
        <title>101 Dothideomycetes genomes: a test case for predicting lifestyles and emergence of pathogens.</title>
        <authorList>
            <person name="Haridas S."/>
            <person name="Albert R."/>
            <person name="Binder M."/>
            <person name="Bloem J."/>
            <person name="Labutti K."/>
            <person name="Salamov A."/>
            <person name="Andreopoulos B."/>
            <person name="Baker S."/>
            <person name="Barry K."/>
            <person name="Bills G."/>
            <person name="Bluhm B."/>
            <person name="Cannon C."/>
            <person name="Castanera R."/>
            <person name="Culley D."/>
            <person name="Daum C."/>
            <person name="Ezra D."/>
            <person name="Gonzalez J."/>
            <person name="Henrissat B."/>
            <person name="Kuo A."/>
            <person name="Liang C."/>
            <person name="Lipzen A."/>
            <person name="Lutzoni F."/>
            <person name="Magnuson J."/>
            <person name="Mondo S."/>
            <person name="Nolan M."/>
            <person name="Ohm R."/>
            <person name="Pangilinan J."/>
            <person name="Park H.-J."/>
            <person name="Ramirez L."/>
            <person name="Alfaro M."/>
            <person name="Sun H."/>
            <person name="Tritt A."/>
            <person name="Yoshinaga Y."/>
            <person name="Zwiers L.-H."/>
            <person name="Turgeon B."/>
            <person name="Goodwin S."/>
            <person name="Spatafora J."/>
            <person name="Crous P."/>
            <person name="Grigoriev I."/>
        </authorList>
    </citation>
    <scope>NUCLEOTIDE SEQUENCE</scope>
    <source>
        <strain evidence="6">CBS 125425</strain>
    </source>
</reference>
<name>A0A9P4QKJ6_9PLEO</name>
<dbReference type="Gene3D" id="3.30.420.10">
    <property type="entry name" value="Ribonuclease H-like superfamily/Ribonuclease H"/>
    <property type="match status" value="1"/>
</dbReference>
<dbReference type="PANTHER" id="PTHR11046:SF0">
    <property type="entry name" value="OLIGORIBONUCLEASE, MITOCHONDRIAL"/>
    <property type="match status" value="1"/>
</dbReference>
<dbReference type="PANTHER" id="PTHR11046">
    <property type="entry name" value="OLIGORIBONUCLEASE, MITOCHONDRIAL"/>
    <property type="match status" value="1"/>
</dbReference>
<evidence type="ECO:0000256" key="4">
    <source>
        <dbReference type="ARBA" id="ARBA00022839"/>
    </source>
</evidence>
<gene>
    <name evidence="6" type="ORF">EJ04DRAFT_556362</name>
</gene>
<dbReference type="InterPro" id="IPR036397">
    <property type="entry name" value="RNaseH_sf"/>
</dbReference>
<organism evidence="6 7">
    <name type="scientific">Polyplosphaeria fusca</name>
    <dbReference type="NCBI Taxonomy" id="682080"/>
    <lineage>
        <taxon>Eukaryota</taxon>
        <taxon>Fungi</taxon>
        <taxon>Dikarya</taxon>
        <taxon>Ascomycota</taxon>
        <taxon>Pezizomycotina</taxon>
        <taxon>Dothideomycetes</taxon>
        <taxon>Pleosporomycetidae</taxon>
        <taxon>Pleosporales</taxon>
        <taxon>Tetraplosphaeriaceae</taxon>
        <taxon>Polyplosphaeria</taxon>
    </lineage>
</organism>
<feature type="domain" description="Exonuclease" evidence="5">
    <location>
        <begin position="6"/>
        <end position="183"/>
    </location>
</feature>
<dbReference type="OrthoDB" id="270189at2759"/>
<dbReference type="InterPro" id="IPR022894">
    <property type="entry name" value="Oligoribonuclease"/>
</dbReference>
<accession>A0A9P4QKJ6</accession>
<evidence type="ECO:0000313" key="6">
    <source>
        <dbReference type="EMBL" id="KAF2729032.1"/>
    </source>
</evidence>
<dbReference type="InterPro" id="IPR013520">
    <property type="entry name" value="Ribonucl_H"/>
</dbReference>
<dbReference type="EMBL" id="ML996258">
    <property type="protein sequence ID" value="KAF2729032.1"/>
    <property type="molecule type" value="Genomic_DNA"/>
</dbReference>
<keyword evidence="4" id="KW-0269">Exonuclease</keyword>
<evidence type="ECO:0000313" key="7">
    <source>
        <dbReference type="Proteomes" id="UP000799444"/>
    </source>
</evidence>
<dbReference type="Pfam" id="PF00929">
    <property type="entry name" value="RNase_T"/>
    <property type="match status" value="1"/>
</dbReference>
<dbReference type="InterPro" id="IPR012337">
    <property type="entry name" value="RNaseH-like_sf"/>
</dbReference>
<comment type="caution">
    <text evidence="6">The sequence shown here is derived from an EMBL/GenBank/DDBJ whole genome shotgun (WGS) entry which is preliminary data.</text>
</comment>